<accession>A0A5J6L2R8</accession>
<dbReference type="Gene3D" id="1.10.260.40">
    <property type="entry name" value="lambda repressor-like DNA-binding domains"/>
    <property type="match status" value="1"/>
</dbReference>
<dbReference type="Gene3D" id="3.40.50.2300">
    <property type="match status" value="2"/>
</dbReference>
<keyword evidence="1" id="KW-0805">Transcription regulation</keyword>
<evidence type="ECO:0000313" key="7">
    <source>
        <dbReference type="Proteomes" id="UP000325516"/>
    </source>
</evidence>
<organism evidence="6 7">
    <name type="scientific">Microbacterium lushaniae</name>
    <dbReference type="NCBI Taxonomy" id="2614639"/>
    <lineage>
        <taxon>Bacteria</taxon>
        <taxon>Bacillati</taxon>
        <taxon>Actinomycetota</taxon>
        <taxon>Actinomycetes</taxon>
        <taxon>Micrococcales</taxon>
        <taxon>Microbacteriaceae</taxon>
        <taxon>Microbacterium</taxon>
    </lineage>
</organism>
<feature type="domain" description="HTH cro/C1-type" evidence="5">
    <location>
        <begin position="12"/>
        <end position="52"/>
    </location>
</feature>
<dbReference type="CDD" id="cd01392">
    <property type="entry name" value="HTH_LacI"/>
    <property type="match status" value="1"/>
</dbReference>
<dbReference type="AlphaFoldDB" id="A0A5J6L2R8"/>
<proteinExistence type="predicted"/>
<reference evidence="7" key="1">
    <citation type="submission" date="2019-09" db="EMBL/GenBank/DDBJ databases">
        <title>Mumia zhuanghuii sp. nov. isolated from the intestinal contents of plateau pika (Ochotona curzoniae) in the Qinghai-Tibet plateau of China.</title>
        <authorList>
            <person name="Tian Z."/>
        </authorList>
    </citation>
    <scope>NUCLEOTIDE SEQUENCE [LARGE SCALE GENOMIC DNA]</scope>
    <source>
        <strain evidence="7">L-031</strain>
    </source>
</reference>
<dbReference type="EMBL" id="CP044232">
    <property type="protein sequence ID" value="QEW02755.1"/>
    <property type="molecule type" value="Genomic_DNA"/>
</dbReference>
<keyword evidence="3" id="KW-0804">Transcription</keyword>
<gene>
    <name evidence="6" type="ORF">F6J85_06325</name>
</gene>
<dbReference type="GO" id="GO:0003700">
    <property type="term" value="F:DNA-binding transcription factor activity"/>
    <property type="evidence" value="ECO:0007669"/>
    <property type="project" value="TreeGrafter"/>
</dbReference>
<sequence>MGAPKTMSTARRRRVTAQDVADLAGVSRNAVSRAFNGGYRLRASTVERIMDAADQLGWRPNMAARAIKGSPAHAIGFILKREPDLLGADPFFPLFLAGLERVLSEQAYALTIRFVSDETEEELCYRDWRAERTVDAFIVADLRDDDPRFGLLDEIGASAIVIGDPPGEVELPAVFHDSDESIRDAIDGWIARGHTRIGHVMGDPALEHARRRRNIWAGVLERHGLRSDLLAVGGFTELGAEDATREILAVAEPPTAVFYANDVMAAAGMRTIAEAGLRVGEQVAVFGFDGIPLAPYLAPPLATIACDYVELGEIAGRMLLAGLEAETVAPVQRTLPARFVQRASYGIDPQR</sequence>
<evidence type="ECO:0000256" key="3">
    <source>
        <dbReference type="ARBA" id="ARBA00023163"/>
    </source>
</evidence>
<keyword evidence="2" id="KW-0238">DNA-binding</keyword>
<name>A0A5J6L2R8_9MICO</name>
<feature type="domain" description="HTH lacI-type" evidence="4">
    <location>
        <begin position="15"/>
        <end position="69"/>
    </location>
</feature>
<evidence type="ECO:0000259" key="5">
    <source>
        <dbReference type="PROSITE" id="PS50943"/>
    </source>
</evidence>
<dbReference type="PANTHER" id="PTHR30146:SF155">
    <property type="entry name" value="ALANINE RACEMASE"/>
    <property type="match status" value="1"/>
</dbReference>
<dbReference type="Pfam" id="PF00356">
    <property type="entry name" value="LacI"/>
    <property type="match status" value="1"/>
</dbReference>
<evidence type="ECO:0000256" key="1">
    <source>
        <dbReference type="ARBA" id="ARBA00023015"/>
    </source>
</evidence>
<dbReference type="GO" id="GO:0000976">
    <property type="term" value="F:transcription cis-regulatory region binding"/>
    <property type="evidence" value="ECO:0007669"/>
    <property type="project" value="TreeGrafter"/>
</dbReference>
<dbReference type="SUPFAM" id="SSF53822">
    <property type="entry name" value="Periplasmic binding protein-like I"/>
    <property type="match status" value="1"/>
</dbReference>
<keyword evidence="7" id="KW-1185">Reference proteome</keyword>
<dbReference type="InterPro" id="IPR046335">
    <property type="entry name" value="LacI/GalR-like_sensor"/>
</dbReference>
<dbReference type="InterPro" id="IPR001387">
    <property type="entry name" value="Cro/C1-type_HTH"/>
</dbReference>
<dbReference type="PROSITE" id="PS50943">
    <property type="entry name" value="HTH_CROC1"/>
    <property type="match status" value="1"/>
</dbReference>
<dbReference type="SUPFAM" id="SSF47413">
    <property type="entry name" value="lambda repressor-like DNA-binding domains"/>
    <property type="match status" value="1"/>
</dbReference>
<evidence type="ECO:0000259" key="4">
    <source>
        <dbReference type="PROSITE" id="PS50932"/>
    </source>
</evidence>
<dbReference type="Pfam" id="PF13377">
    <property type="entry name" value="Peripla_BP_3"/>
    <property type="match status" value="1"/>
</dbReference>
<dbReference type="Proteomes" id="UP000325516">
    <property type="component" value="Chromosome"/>
</dbReference>
<evidence type="ECO:0000256" key="2">
    <source>
        <dbReference type="ARBA" id="ARBA00023125"/>
    </source>
</evidence>
<evidence type="ECO:0000313" key="6">
    <source>
        <dbReference type="EMBL" id="QEW02755.1"/>
    </source>
</evidence>
<protein>
    <submittedName>
        <fullName evidence="6">LacI family transcriptional regulator</fullName>
    </submittedName>
</protein>
<dbReference type="InterPro" id="IPR000843">
    <property type="entry name" value="HTH_LacI"/>
</dbReference>
<dbReference type="PROSITE" id="PS50932">
    <property type="entry name" value="HTH_LACI_2"/>
    <property type="match status" value="1"/>
</dbReference>
<dbReference type="InterPro" id="IPR010982">
    <property type="entry name" value="Lambda_DNA-bd_dom_sf"/>
</dbReference>
<dbReference type="InterPro" id="IPR028082">
    <property type="entry name" value="Peripla_BP_I"/>
</dbReference>
<dbReference type="SMART" id="SM00354">
    <property type="entry name" value="HTH_LACI"/>
    <property type="match status" value="1"/>
</dbReference>
<dbReference type="KEGG" id="mlz:F6J85_06325"/>
<dbReference type="PANTHER" id="PTHR30146">
    <property type="entry name" value="LACI-RELATED TRANSCRIPTIONAL REPRESSOR"/>
    <property type="match status" value="1"/>
</dbReference>
<dbReference type="CDD" id="cd06267">
    <property type="entry name" value="PBP1_LacI_sugar_binding-like"/>
    <property type="match status" value="1"/>
</dbReference>